<proteinExistence type="predicted"/>
<feature type="region of interest" description="Disordered" evidence="1">
    <location>
        <begin position="1"/>
        <end position="20"/>
    </location>
</feature>
<dbReference type="Pfam" id="PF13699">
    <property type="entry name" value="eCIS_core"/>
    <property type="match status" value="1"/>
</dbReference>
<comment type="caution">
    <text evidence="3">The sequence shown here is derived from an EMBL/GenBank/DDBJ whole genome shotgun (WGS) entry which is preliminary data.</text>
</comment>
<accession>A0A937FU57</accession>
<evidence type="ECO:0000313" key="4">
    <source>
        <dbReference type="Proteomes" id="UP000614216"/>
    </source>
</evidence>
<evidence type="ECO:0000313" key="3">
    <source>
        <dbReference type="EMBL" id="MBL6446009.1"/>
    </source>
</evidence>
<feature type="compositionally biased region" description="Polar residues" evidence="1">
    <location>
        <begin position="677"/>
        <end position="697"/>
    </location>
</feature>
<organism evidence="3 4">
    <name type="scientific">Fulvivirga marina</name>
    <dbReference type="NCBI Taxonomy" id="2494733"/>
    <lineage>
        <taxon>Bacteria</taxon>
        <taxon>Pseudomonadati</taxon>
        <taxon>Bacteroidota</taxon>
        <taxon>Cytophagia</taxon>
        <taxon>Cytophagales</taxon>
        <taxon>Fulvivirgaceae</taxon>
        <taxon>Fulvivirga</taxon>
    </lineage>
</organism>
<feature type="region of interest" description="Disordered" evidence="1">
    <location>
        <begin position="594"/>
        <end position="614"/>
    </location>
</feature>
<feature type="region of interest" description="Disordered" evidence="1">
    <location>
        <begin position="29"/>
        <end position="62"/>
    </location>
</feature>
<dbReference type="RefSeq" id="WP_202855557.1">
    <property type="nucleotide sequence ID" value="NZ_JAEUGD010000021.1"/>
</dbReference>
<reference evidence="3" key="1">
    <citation type="submission" date="2021-01" db="EMBL/GenBank/DDBJ databases">
        <title>Fulvivirga kasyanovii gen. nov., sp nov., a novel member of the phylum Bacteroidetes isolated from seawater in a mussel farm.</title>
        <authorList>
            <person name="Zhao L.-H."/>
            <person name="Wang Z.-J."/>
        </authorList>
    </citation>
    <scope>NUCLEOTIDE SEQUENCE</scope>
    <source>
        <strain evidence="3">29W222</strain>
    </source>
</reference>
<dbReference type="AlphaFoldDB" id="A0A937FU57"/>
<dbReference type="Proteomes" id="UP000614216">
    <property type="component" value="Unassembled WGS sequence"/>
</dbReference>
<dbReference type="EMBL" id="JAEUGD010000021">
    <property type="protein sequence ID" value="MBL6446009.1"/>
    <property type="molecule type" value="Genomic_DNA"/>
</dbReference>
<feature type="region of interest" description="Disordered" evidence="1">
    <location>
        <begin position="676"/>
        <end position="697"/>
    </location>
</feature>
<sequence>MKDNVLGNIQNGSSRLNQNGTSLNCNISKNQNTHTENPFGDLHGASIPSPQPTTSNEKGLPNKLKEGIEDISGYSMDDVRVHYNSAKPAQLQAHAYAQGTDIHLASGQEKHLPHEAWHVVQQKQGRVKPTIQLNELMPINNDQELEQEADLMGTNAIEKGSRKNTASPVSLKKKILPSSQGEVIQGVFLAINGGVGQDFKQQHAESIIEINQTITGLLNNHAQRKMWLEGFPDPLKLNWVSYLLNQKKDQQHLAIAKLCNGLITFPFDNTQPPPYSQDTLRMLMGMKTSLSQRLETQTDVRSIDVTKDTYELVTVDINGQELRKEQMINPVFRTLTNEQFSFIKVELPENTTADTFKKIVTFKGKHYRIDMLAGSSLKSSVDNAGSVYGVEVGSIDLLKNMLGFEESSYYAQRALFPLVVGGVEGQVRGRTLPVGDDNEKTFYLKNGTPIQVEDGWGYIVKSLADKMQEGGLSHDKRTPTQESGRTSYQMLEWLDTEDPEIVYELVNNGLQAYQQFLQDNPALTYSNILTENTPNVVTQDIDKIKTLHSIFTTGKPPMESAVAMPVSGDNVVVPQTSRFTGKTSGQGASIIRSPADKQNFHPIPAENIDQDSGQSRFVSDIEGIQYTLTGKDNGVLTFFKGMLGIIPDDQWPDAWKEVDLIVTSKDRKLYEDWVKDSSLQGSEDTDSPQNDRATAHKTSQDFLIRGSLVATQWFDKGSFVGVPNTIQKWLGGDYDGDEMGMIFNSQNPQLNQFIANDAFEQNEVNPKLKKTFTLNPNLSREKRFMDMRSANVGLWSSLAAQVKALPDEQNEAMAEATSEDRLLPDDSALNNLSEPVRMIKEIQLGMKVGTDAYKTAVSATDFEDRAKKYQSLLKIYSRPITHDKKLQKLITDVGIFPTLKIPAWRNIFFSYDTVNKDTGEYQIKGLSPRVLQRMVRNLLPPEDLYHLEYYYNLWKQSEGFDPTNKLVRSKDYICQQIDAYNHETKEGATENYIWRAFGSDHISNYDDFERAFINSATWYWQRFNQWAYQKYLANDNEWKAALRTLLKRYFMLSI</sequence>
<dbReference type="InterPro" id="IPR025295">
    <property type="entry name" value="eCIS_core_dom"/>
</dbReference>
<protein>
    <submittedName>
        <fullName evidence="3">DUF4157 domain-containing protein</fullName>
    </submittedName>
</protein>
<evidence type="ECO:0000256" key="1">
    <source>
        <dbReference type="SAM" id="MobiDB-lite"/>
    </source>
</evidence>
<evidence type="ECO:0000259" key="2">
    <source>
        <dbReference type="Pfam" id="PF13699"/>
    </source>
</evidence>
<feature type="domain" description="eCIS core" evidence="2">
    <location>
        <begin position="60"/>
        <end position="125"/>
    </location>
</feature>
<gene>
    <name evidence="3" type="ORF">JMN32_06795</name>
</gene>
<keyword evidence="4" id="KW-1185">Reference proteome</keyword>
<feature type="compositionally biased region" description="Polar residues" evidence="1">
    <location>
        <begin position="7"/>
        <end position="20"/>
    </location>
</feature>
<name>A0A937FU57_9BACT</name>